<dbReference type="InterPro" id="IPR010310">
    <property type="entry name" value="T7SS_ESAT-6-like"/>
</dbReference>
<proteinExistence type="predicted"/>
<evidence type="ECO:0000313" key="2">
    <source>
        <dbReference type="Proteomes" id="UP000463051"/>
    </source>
</evidence>
<name>A0A7X2H463_9BACL</name>
<accession>A0A7X2H463</accession>
<dbReference type="InterPro" id="IPR036689">
    <property type="entry name" value="ESAT-6-like_sf"/>
</dbReference>
<sequence>MADKVTLSYEGLAGQASTVLKQKQEYDNLMKKIMTTATNLNSIWEDAAARDFAEKVKSMQKTFDAFGKALEDIGTHMNNVSKSYAELSKNITNAQKGF</sequence>
<dbReference type="RefSeq" id="WP_154118015.1">
    <property type="nucleotide sequence ID" value="NZ_WJXB01000002.1"/>
</dbReference>
<keyword evidence="2" id="KW-1185">Reference proteome</keyword>
<dbReference type="Gene3D" id="1.10.287.1060">
    <property type="entry name" value="ESAT-6-like"/>
    <property type="match status" value="1"/>
</dbReference>
<protein>
    <recommendedName>
        <fullName evidence="3">ESAT-6-like protein</fullName>
    </recommendedName>
</protein>
<evidence type="ECO:0008006" key="3">
    <source>
        <dbReference type="Google" id="ProtNLM"/>
    </source>
</evidence>
<evidence type="ECO:0000313" key="1">
    <source>
        <dbReference type="EMBL" id="MRN53040.1"/>
    </source>
</evidence>
<gene>
    <name evidence="1" type="ORF">GJB61_08530</name>
</gene>
<organism evidence="1 2">
    <name type="scientific">Paenibacillus monticola</name>
    <dbReference type="NCBI Taxonomy" id="2666075"/>
    <lineage>
        <taxon>Bacteria</taxon>
        <taxon>Bacillati</taxon>
        <taxon>Bacillota</taxon>
        <taxon>Bacilli</taxon>
        <taxon>Bacillales</taxon>
        <taxon>Paenibacillaceae</taxon>
        <taxon>Paenibacillus</taxon>
    </lineage>
</organism>
<dbReference type="EMBL" id="WJXB01000002">
    <property type="protein sequence ID" value="MRN53040.1"/>
    <property type="molecule type" value="Genomic_DNA"/>
</dbReference>
<reference evidence="1 2" key="1">
    <citation type="submission" date="2019-11" db="EMBL/GenBank/DDBJ databases">
        <title>Paenibacillus monticola sp. nov., a novel PGPR strain isolated from mountain sample in China.</title>
        <authorList>
            <person name="Zhao Q."/>
            <person name="Li H.-P."/>
            <person name="Zhang J.-L."/>
        </authorList>
    </citation>
    <scope>NUCLEOTIDE SEQUENCE [LARGE SCALE GENOMIC DNA]</scope>
    <source>
        <strain evidence="1 2">LC-T2</strain>
    </source>
</reference>
<dbReference type="AlphaFoldDB" id="A0A7X2H463"/>
<comment type="caution">
    <text evidence="1">The sequence shown here is derived from an EMBL/GenBank/DDBJ whole genome shotgun (WGS) entry which is preliminary data.</text>
</comment>
<dbReference type="Proteomes" id="UP000463051">
    <property type="component" value="Unassembled WGS sequence"/>
</dbReference>
<dbReference type="SUPFAM" id="SSF140453">
    <property type="entry name" value="EsxAB dimer-like"/>
    <property type="match status" value="1"/>
</dbReference>
<dbReference type="Pfam" id="PF06013">
    <property type="entry name" value="WXG100"/>
    <property type="match status" value="1"/>
</dbReference>